<sequence>MALHSRLYPPRRATTPPTLGVILSIGRLSRLDCRTLPATTLRKVVAPIPSGQTGLDASRQAQFSASIVIPV</sequence>
<accession>A0A8S5SYD9</accession>
<dbReference type="EMBL" id="BK032708">
    <property type="protein sequence ID" value="DAF56132.1"/>
    <property type="molecule type" value="Genomic_DNA"/>
</dbReference>
<organism evidence="1">
    <name type="scientific">Siphoviridae sp. ct6h44</name>
    <dbReference type="NCBI Taxonomy" id="2827784"/>
    <lineage>
        <taxon>Viruses</taxon>
        <taxon>Duplodnaviria</taxon>
        <taxon>Heunggongvirae</taxon>
        <taxon>Uroviricota</taxon>
        <taxon>Caudoviricetes</taxon>
    </lineage>
</organism>
<name>A0A8S5SYD9_9CAUD</name>
<reference evidence="1" key="1">
    <citation type="journal article" date="2021" name="Proc. Natl. Acad. Sci. U.S.A.">
        <title>A Catalog of Tens of Thousands of Viruses from Human Metagenomes Reveals Hidden Associations with Chronic Diseases.</title>
        <authorList>
            <person name="Tisza M.J."/>
            <person name="Buck C.B."/>
        </authorList>
    </citation>
    <scope>NUCLEOTIDE SEQUENCE</scope>
    <source>
        <strain evidence="1">Ct6h44</strain>
    </source>
</reference>
<evidence type="ECO:0000313" key="1">
    <source>
        <dbReference type="EMBL" id="DAF56132.1"/>
    </source>
</evidence>
<protein>
    <submittedName>
        <fullName evidence="1">Uncharacterized protein</fullName>
    </submittedName>
</protein>
<proteinExistence type="predicted"/>